<reference evidence="7" key="2">
    <citation type="journal article" date="2019" name="IMA Fungus">
        <title>Genome sequencing and comparison of five Tilletia species to identify candidate genes for the detection of regulated species infecting wheat.</title>
        <authorList>
            <person name="Nguyen H.D.T."/>
            <person name="Sultana T."/>
            <person name="Kesanakurti P."/>
            <person name="Hambleton S."/>
        </authorList>
    </citation>
    <scope>NUCLEOTIDE SEQUENCE</scope>
    <source>
        <strain evidence="7">DAOMC 236422</strain>
    </source>
</reference>
<dbReference type="GO" id="GO:0048188">
    <property type="term" value="C:Set1C/COMPASS complex"/>
    <property type="evidence" value="ECO:0007669"/>
    <property type="project" value="InterPro"/>
</dbReference>
<dbReference type="PROSITE" id="PS00678">
    <property type="entry name" value="WD_REPEATS_1"/>
    <property type="match status" value="1"/>
</dbReference>
<feature type="repeat" description="WD" evidence="5">
    <location>
        <begin position="117"/>
        <end position="150"/>
    </location>
</feature>
<dbReference type="PANTHER" id="PTHR44040">
    <property type="entry name" value="RETINOBLASTOMA-BINDING PROTEIN 5"/>
    <property type="match status" value="1"/>
</dbReference>
<evidence type="ECO:0000256" key="4">
    <source>
        <dbReference type="ARBA" id="ARBA00023242"/>
    </source>
</evidence>
<protein>
    <recommendedName>
        <fullName evidence="9">Anaphase-promoting complex subunit 4 WD40 domain-containing protein</fullName>
    </recommendedName>
</protein>
<dbReference type="PROSITE" id="PS50294">
    <property type="entry name" value="WD_REPEATS_REGION"/>
    <property type="match status" value="1"/>
</dbReference>
<reference evidence="7" key="1">
    <citation type="submission" date="2016-04" db="EMBL/GenBank/DDBJ databases">
        <authorList>
            <person name="Nguyen H.D."/>
            <person name="Samba Siva P."/>
            <person name="Cullis J."/>
            <person name="Levesque C.A."/>
            <person name="Hambleton S."/>
        </authorList>
    </citation>
    <scope>NUCLEOTIDE SEQUENCE</scope>
    <source>
        <strain evidence="7">DAOMC 236422</strain>
    </source>
</reference>
<feature type="region of interest" description="Disordered" evidence="6">
    <location>
        <begin position="234"/>
        <end position="257"/>
    </location>
</feature>
<dbReference type="Proteomes" id="UP000078113">
    <property type="component" value="Unassembled WGS sequence"/>
</dbReference>
<feature type="compositionally biased region" description="Basic and acidic residues" evidence="6">
    <location>
        <begin position="697"/>
        <end position="724"/>
    </location>
</feature>
<feature type="compositionally biased region" description="Pro residues" evidence="6">
    <location>
        <begin position="247"/>
        <end position="256"/>
    </location>
</feature>
<comment type="caution">
    <text evidence="7">The sequence shown here is derived from an EMBL/GenBank/DDBJ whole genome shotgun (WGS) entry which is preliminary data.</text>
</comment>
<dbReference type="InterPro" id="IPR036322">
    <property type="entry name" value="WD40_repeat_dom_sf"/>
</dbReference>
<dbReference type="EMBL" id="LWDG02000129">
    <property type="protein sequence ID" value="KAE8268783.1"/>
    <property type="molecule type" value="Genomic_DNA"/>
</dbReference>
<keyword evidence="3" id="KW-0677">Repeat</keyword>
<feature type="compositionally biased region" description="Low complexity" evidence="6">
    <location>
        <begin position="52"/>
        <end position="80"/>
    </location>
</feature>
<dbReference type="Gene3D" id="2.130.10.10">
    <property type="entry name" value="YVTN repeat-like/Quinoprotein amine dehydrogenase"/>
    <property type="match status" value="3"/>
</dbReference>
<feature type="region of interest" description="Disordered" evidence="6">
    <location>
        <begin position="52"/>
        <end position="81"/>
    </location>
</feature>
<evidence type="ECO:0000256" key="6">
    <source>
        <dbReference type="SAM" id="MobiDB-lite"/>
    </source>
</evidence>
<feature type="compositionally biased region" description="Basic and acidic residues" evidence="6">
    <location>
        <begin position="636"/>
        <end position="656"/>
    </location>
</feature>
<accession>A0A8X7T5F8</accession>
<evidence type="ECO:0000256" key="3">
    <source>
        <dbReference type="ARBA" id="ARBA00022737"/>
    </source>
</evidence>
<evidence type="ECO:0000313" key="8">
    <source>
        <dbReference type="Proteomes" id="UP000078113"/>
    </source>
</evidence>
<dbReference type="InterPro" id="IPR019775">
    <property type="entry name" value="WD40_repeat_CS"/>
</dbReference>
<feature type="compositionally biased region" description="Acidic residues" evidence="6">
    <location>
        <begin position="516"/>
        <end position="527"/>
    </location>
</feature>
<dbReference type="PANTHER" id="PTHR44040:SF1">
    <property type="entry name" value="RETINOBLASTOMA-BINDING PROTEIN 5"/>
    <property type="match status" value="1"/>
</dbReference>
<dbReference type="InterPro" id="IPR037850">
    <property type="entry name" value="RBBP5/Swd1"/>
</dbReference>
<feature type="compositionally biased region" description="Basic and acidic residues" evidence="6">
    <location>
        <begin position="571"/>
        <end position="594"/>
    </location>
</feature>
<dbReference type="Pfam" id="PF00400">
    <property type="entry name" value="WD40"/>
    <property type="match status" value="1"/>
</dbReference>
<comment type="subcellular location">
    <subcellularLocation>
        <location evidence="1">Nucleus</location>
    </subcellularLocation>
</comment>
<evidence type="ECO:0000313" key="7">
    <source>
        <dbReference type="EMBL" id="KAE8268783.1"/>
    </source>
</evidence>
<proteinExistence type="predicted"/>
<feature type="region of interest" description="Disordered" evidence="6">
    <location>
        <begin position="516"/>
        <end position="751"/>
    </location>
</feature>
<evidence type="ECO:0000256" key="5">
    <source>
        <dbReference type="PROSITE-ProRule" id="PRU00221"/>
    </source>
</evidence>
<name>A0A8X7T5F8_9BASI</name>
<dbReference type="SUPFAM" id="SSF50978">
    <property type="entry name" value="WD40 repeat-like"/>
    <property type="match status" value="1"/>
</dbReference>
<dbReference type="PROSITE" id="PS50082">
    <property type="entry name" value="WD_REPEATS_2"/>
    <property type="match status" value="1"/>
</dbReference>
<feature type="compositionally biased region" description="Basic and acidic residues" evidence="6">
    <location>
        <begin position="665"/>
        <end position="680"/>
    </location>
</feature>
<keyword evidence="2 5" id="KW-0853">WD repeat</keyword>
<dbReference type="SMART" id="SM00320">
    <property type="entry name" value="WD40"/>
    <property type="match status" value="7"/>
</dbReference>
<keyword evidence="8" id="KW-1185">Reference proteome</keyword>
<dbReference type="AlphaFoldDB" id="A0A8X7T5F8"/>
<evidence type="ECO:0008006" key="9">
    <source>
        <dbReference type="Google" id="ProtNLM"/>
    </source>
</evidence>
<organism evidence="7 8">
    <name type="scientific">Tilletia walkeri</name>
    <dbReference type="NCBI Taxonomy" id="117179"/>
    <lineage>
        <taxon>Eukaryota</taxon>
        <taxon>Fungi</taxon>
        <taxon>Dikarya</taxon>
        <taxon>Basidiomycota</taxon>
        <taxon>Ustilaginomycotina</taxon>
        <taxon>Exobasidiomycetes</taxon>
        <taxon>Tilletiales</taxon>
        <taxon>Tilletiaceae</taxon>
        <taxon>Tilletia</taxon>
    </lineage>
</organism>
<feature type="region of interest" description="Disordered" evidence="6">
    <location>
        <begin position="208"/>
        <end position="227"/>
    </location>
</feature>
<sequence length="806" mass="86908">MDISLLNPFAHAVPKSVDASISNANAACIAFNHSSAAPALIPTTPNVYASTNTGAGSASNSTGSGGSAPPSNSNNNNNTEENSRIHSLFAGHYLAAGRLDGIVAIWDIETRSCLRWFDAHVKQVTSVAWSPHGRYLASSSLDWNVIVWDLGLKTGSAQPARKRTIRFDAPVLEVRFSPVSSLLLLAVLETQQAFIIDLRRPRYTLEQVPLPTPSQTSSAGQDDSAAGPSIKTELLHHNSSDGSDSIPPYPLPPDPMPALTLDPSTYSTAAFTPDGKFVFAGTTKGHLHVVDPQTAKTIAKLNATAPSGIRALAFDRTGSKLVINAVDRTIRTFLVDYDYGVLSSHGKSTWPFPAPLPINTRENQASDTATVSDPNNMDILPDTDVDTDAQPSSNLHHPSPGAVVLMPVHKLIDLVNRTPWNGIGWSGDGGEYVYAGAAHKASHNIYIWDMATGTLEKVLQGPKDPLVDVDWHPTRPVIASVCSTGAVHFWFSKSEEAWSAYAPQFEELEENVQYEEREEEFDLEDQDELSRRKQDEEEALVDISGTFAPALLPPGMPLLTGRRKGATRPQLKGEKVVEEVSVHGDSRREQKEDVAMDCGVGEEKEKRPEMAGGVEGDSVKRNEEGTEDGVGQMEQAQERSGDGKSEEQGGGEHEEVNGGVGSEVKQTEEVEVNGHVETGEKQVAATAEEEELNGDAEVAKEKSEMDQDGEGEKKKAEDVGDTKPEPVVAEVPTEDQGVVQHPDSDEVEAQGHLKARATFIWRWVRTGGGNGTSESYEADDDVDPHFVIPVQLEDGNSSSDGSSRSD</sequence>
<gene>
    <name evidence="7" type="ORF">A4X09_0g3565</name>
</gene>
<evidence type="ECO:0000256" key="1">
    <source>
        <dbReference type="ARBA" id="ARBA00004123"/>
    </source>
</evidence>
<dbReference type="InterPro" id="IPR001680">
    <property type="entry name" value="WD40_rpt"/>
</dbReference>
<keyword evidence="4" id="KW-0539">Nucleus</keyword>
<evidence type="ECO:0000256" key="2">
    <source>
        <dbReference type="ARBA" id="ARBA00022574"/>
    </source>
</evidence>
<dbReference type="InterPro" id="IPR015943">
    <property type="entry name" value="WD40/YVTN_repeat-like_dom_sf"/>
</dbReference>